<name>A0A8K0TCR2_9PEZI</name>
<dbReference type="EMBL" id="JAGPXD010000004">
    <property type="protein sequence ID" value="KAH7358539.1"/>
    <property type="molecule type" value="Genomic_DNA"/>
</dbReference>
<dbReference type="PANTHER" id="PTHR40132:SF1">
    <property type="entry name" value="PRE-MRNA-SPLICING FACTOR 38B"/>
    <property type="match status" value="1"/>
</dbReference>
<sequence>MPNDELLTDDYVAGLLAKEAADHSLKYSSMGMEAFQTSKKPANMPKPNTNFLSRIIRSTTSHNANLLAAEAAESQARLKQLEKAEERQKRRHGVPADIRRRQMGDIKAILGGASSNRTGKSKNGESSSSNRDDKKRSRDRRSASPARDRGRDQPRHRERSTERDKTRRTSRKDRDEERPSRSPRRMDEKRRHRSRSGHREEEPRRSHKDRHHRSRRDRSADGARGKDSSRSTKSRSDRGKERRHQEAQSEPDSDPLDDIIGPAPPQAVRVRGRGFQGASSGIDKRFEADYDPKTDVELDNVAGNWDDAVETFRDRKKWEQSQEQRMRAAGFGEEEIAKWKKGGQQSEDDVRWTKAGEKREWDRGKEMEGGGGAKGIFSFD</sequence>
<dbReference type="PANTHER" id="PTHR40132">
    <property type="entry name" value="PRE-MRNA-SPLICING FACTOR 38B"/>
    <property type="match status" value="1"/>
</dbReference>
<organism evidence="2 3">
    <name type="scientific">Plectosphaerella cucumerina</name>
    <dbReference type="NCBI Taxonomy" id="40658"/>
    <lineage>
        <taxon>Eukaryota</taxon>
        <taxon>Fungi</taxon>
        <taxon>Dikarya</taxon>
        <taxon>Ascomycota</taxon>
        <taxon>Pezizomycotina</taxon>
        <taxon>Sordariomycetes</taxon>
        <taxon>Hypocreomycetidae</taxon>
        <taxon>Glomerellales</taxon>
        <taxon>Plectosphaerellaceae</taxon>
        <taxon>Plectosphaerella</taxon>
    </lineage>
</organism>
<proteinExistence type="predicted"/>
<feature type="compositionally biased region" description="Basic and acidic residues" evidence="1">
    <location>
        <begin position="316"/>
        <end position="326"/>
    </location>
</feature>
<feature type="compositionally biased region" description="Basic and acidic residues" evidence="1">
    <location>
        <begin position="130"/>
        <end position="189"/>
    </location>
</feature>
<protein>
    <recommendedName>
        <fullName evidence="4">Pre-mRNA-splicing factor 38B</fullName>
    </recommendedName>
</protein>
<feature type="compositionally biased region" description="Basic and acidic residues" evidence="1">
    <location>
        <begin position="348"/>
        <end position="368"/>
    </location>
</feature>
<evidence type="ECO:0000313" key="2">
    <source>
        <dbReference type="EMBL" id="KAH7358539.1"/>
    </source>
</evidence>
<accession>A0A8K0TCR2</accession>
<gene>
    <name evidence="2" type="ORF">B0T11DRAFT_284657</name>
</gene>
<feature type="compositionally biased region" description="Basic residues" evidence="1">
    <location>
        <begin position="205"/>
        <end position="216"/>
    </location>
</feature>
<dbReference type="OrthoDB" id="2431475at2759"/>
<dbReference type="AlphaFoldDB" id="A0A8K0TCR2"/>
<feature type="compositionally biased region" description="Basic and acidic residues" evidence="1">
    <location>
        <begin position="217"/>
        <end position="247"/>
    </location>
</feature>
<reference evidence="2" key="1">
    <citation type="journal article" date="2021" name="Nat. Commun.">
        <title>Genetic determinants of endophytism in the Arabidopsis root mycobiome.</title>
        <authorList>
            <person name="Mesny F."/>
            <person name="Miyauchi S."/>
            <person name="Thiergart T."/>
            <person name="Pickel B."/>
            <person name="Atanasova L."/>
            <person name="Karlsson M."/>
            <person name="Huettel B."/>
            <person name="Barry K.W."/>
            <person name="Haridas S."/>
            <person name="Chen C."/>
            <person name="Bauer D."/>
            <person name="Andreopoulos W."/>
            <person name="Pangilinan J."/>
            <person name="LaButti K."/>
            <person name="Riley R."/>
            <person name="Lipzen A."/>
            <person name="Clum A."/>
            <person name="Drula E."/>
            <person name="Henrissat B."/>
            <person name="Kohler A."/>
            <person name="Grigoriev I.V."/>
            <person name="Martin F.M."/>
            <person name="Hacquard S."/>
        </authorList>
    </citation>
    <scope>NUCLEOTIDE SEQUENCE</scope>
    <source>
        <strain evidence="2">MPI-CAGE-AT-0016</strain>
    </source>
</reference>
<feature type="region of interest" description="Disordered" evidence="1">
    <location>
        <begin position="316"/>
        <end position="380"/>
    </location>
</feature>
<keyword evidence="3" id="KW-1185">Reference proteome</keyword>
<dbReference type="Proteomes" id="UP000813385">
    <property type="component" value="Unassembled WGS sequence"/>
</dbReference>
<evidence type="ECO:0000313" key="3">
    <source>
        <dbReference type="Proteomes" id="UP000813385"/>
    </source>
</evidence>
<evidence type="ECO:0008006" key="4">
    <source>
        <dbReference type="Google" id="ProtNLM"/>
    </source>
</evidence>
<comment type="caution">
    <text evidence="2">The sequence shown here is derived from an EMBL/GenBank/DDBJ whole genome shotgun (WGS) entry which is preliminary data.</text>
</comment>
<feature type="region of interest" description="Disordered" evidence="1">
    <location>
        <begin position="81"/>
        <end position="286"/>
    </location>
</feature>
<evidence type="ECO:0000256" key="1">
    <source>
        <dbReference type="SAM" id="MobiDB-lite"/>
    </source>
</evidence>